<comment type="function">
    <text evidence="8">May be involved in the degradation of misfolded endoplasmic reticulum (ER) luminal proteins.</text>
</comment>
<keyword evidence="6 8" id="KW-1133">Transmembrane helix</keyword>
<evidence type="ECO:0000256" key="6">
    <source>
        <dbReference type="ARBA" id="ARBA00022989"/>
    </source>
</evidence>
<evidence type="ECO:0000256" key="9">
    <source>
        <dbReference type="SAM" id="MobiDB-lite"/>
    </source>
</evidence>
<keyword evidence="5 8" id="KW-0256">Endoplasmic reticulum</keyword>
<keyword evidence="7 8" id="KW-0472">Membrane</keyword>
<feature type="transmembrane region" description="Helical" evidence="8">
    <location>
        <begin position="72"/>
        <end position="91"/>
    </location>
</feature>
<dbReference type="InterPro" id="IPR035952">
    <property type="entry name" value="Rhomboid-like_sf"/>
</dbReference>
<name>A0AAV6KZU3_9ERIC</name>
<dbReference type="EMBL" id="JACTNZ010000003">
    <property type="protein sequence ID" value="KAG5558308.1"/>
    <property type="molecule type" value="Genomic_DNA"/>
</dbReference>
<comment type="similarity">
    <text evidence="3 8">Belongs to the derlin family.</text>
</comment>
<feature type="region of interest" description="Disordered" evidence="9">
    <location>
        <begin position="294"/>
        <end position="342"/>
    </location>
</feature>
<dbReference type="InterPro" id="IPR007599">
    <property type="entry name" value="DER1"/>
</dbReference>
<dbReference type="GO" id="GO:0005789">
    <property type="term" value="C:endoplasmic reticulum membrane"/>
    <property type="evidence" value="ECO:0007669"/>
    <property type="project" value="UniProtKB-SubCell"/>
</dbReference>
<accession>A0AAV6KZU3</accession>
<comment type="caution">
    <text evidence="10">The sequence shown here is derived from an EMBL/GenBank/DDBJ whole genome shotgun (WGS) entry which is preliminary data.</text>
</comment>
<keyword evidence="4 8" id="KW-0812">Transmembrane</keyword>
<comment type="subcellular location">
    <subcellularLocation>
        <location evidence="2 8">Endoplasmic reticulum membrane</location>
        <topology evidence="2 8">Multi-pass membrane protein</topology>
    </subcellularLocation>
</comment>
<dbReference type="AlphaFoldDB" id="A0AAV6KZU3"/>
<evidence type="ECO:0000256" key="8">
    <source>
        <dbReference type="RuleBase" id="RU363059"/>
    </source>
</evidence>
<evidence type="ECO:0000256" key="1">
    <source>
        <dbReference type="ARBA" id="ARBA00003292"/>
    </source>
</evidence>
<gene>
    <name evidence="10" type="ORF">RHGRI_008289</name>
</gene>
<evidence type="ECO:0000256" key="7">
    <source>
        <dbReference type="ARBA" id="ARBA00023136"/>
    </source>
</evidence>
<sequence length="342" mass="39083">MRVAHLQARKEEQKFWVRKSGIAMVTTKPTDVATKRARSMTLQFKTLPHLRARMVNITCLLIRYYQDLPPVAKAYGVLCLMTSGAYYLGLYNLRNIALFYGPVIKRFQVWRLVTNFFFLGPFSFTFAFRLLLIARHGVQLERGPFDKRTADYLWMYIFGAFSLLAMALIPFLSVPFMGASLVFMIVYVWGREFPNERMNIHGLFQLKGFYLPWYMLGIDLILGNPLKPDLLGMAAGHLYYFLTVLYPLSGGRFSLKTPHWVHKLVAYWGVGFQQNAPVTRNTATDLAFQGRSRRLGGTRTSASTQAQPSSSEQEQQNAAAQPNQANDGVAFRGRSYRLDGRR</sequence>
<feature type="transmembrane region" description="Helical" evidence="8">
    <location>
        <begin position="112"/>
        <end position="134"/>
    </location>
</feature>
<dbReference type="PANTHER" id="PTHR11009">
    <property type="entry name" value="DER1-LIKE PROTEIN, DERLIN"/>
    <property type="match status" value="1"/>
</dbReference>
<evidence type="ECO:0000313" key="10">
    <source>
        <dbReference type="EMBL" id="KAG5558308.1"/>
    </source>
</evidence>
<feature type="transmembrane region" description="Helical" evidence="8">
    <location>
        <begin position="238"/>
        <end position="255"/>
    </location>
</feature>
<dbReference type="GO" id="GO:0006950">
    <property type="term" value="P:response to stress"/>
    <property type="evidence" value="ECO:0007669"/>
    <property type="project" value="UniProtKB-ARBA"/>
</dbReference>
<reference evidence="10" key="1">
    <citation type="submission" date="2020-08" db="EMBL/GenBank/DDBJ databases">
        <title>Plant Genome Project.</title>
        <authorList>
            <person name="Zhang R.-G."/>
        </authorList>
    </citation>
    <scope>NUCLEOTIDE SEQUENCE</scope>
    <source>
        <strain evidence="10">WSP0</strain>
        <tissue evidence="10">Leaf</tissue>
    </source>
</reference>
<evidence type="ECO:0000256" key="2">
    <source>
        <dbReference type="ARBA" id="ARBA00004477"/>
    </source>
</evidence>
<evidence type="ECO:0000256" key="3">
    <source>
        <dbReference type="ARBA" id="ARBA00008917"/>
    </source>
</evidence>
<evidence type="ECO:0000256" key="5">
    <source>
        <dbReference type="ARBA" id="ARBA00022824"/>
    </source>
</evidence>
<evidence type="ECO:0000256" key="4">
    <source>
        <dbReference type="ARBA" id="ARBA00022692"/>
    </source>
</evidence>
<feature type="compositionally biased region" description="Low complexity" evidence="9">
    <location>
        <begin position="297"/>
        <end position="325"/>
    </location>
</feature>
<proteinExistence type="inferred from homology"/>
<protein>
    <recommendedName>
        <fullName evidence="8">Derlin</fullName>
    </recommendedName>
</protein>
<feature type="transmembrane region" description="Helical" evidence="8">
    <location>
        <begin position="154"/>
        <end position="187"/>
    </location>
</feature>
<evidence type="ECO:0000313" key="11">
    <source>
        <dbReference type="Proteomes" id="UP000823749"/>
    </source>
</evidence>
<organism evidence="10 11">
    <name type="scientific">Rhododendron griersonianum</name>
    <dbReference type="NCBI Taxonomy" id="479676"/>
    <lineage>
        <taxon>Eukaryota</taxon>
        <taxon>Viridiplantae</taxon>
        <taxon>Streptophyta</taxon>
        <taxon>Embryophyta</taxon>
        <taxon>Tracheophyta</taxon>
        <taxon>Spermatophyta</taxon>
        <taxon>Magnoliopsida</taxon>
        <taxon>eudicotyledons</taxon>
        <taxon>Gunneridae</taxon>
        <taxon>Pentapetalae</taxon>
        <taxon>asterids</taxon>
        <taxon>Ericales</taxon>
        <taxon>Ericaceae</taxon>
        <taxon>Ericoideae</taxon>
        <taxon>Rhodoreae</taxon>
        <taxon>Rhododendron</taxon>
    </lineage>
</organism>
<dbReference type="Pfam" id="PF04511">
    <property type="entry name" value="DER1"/>
    <property type="match status" value="1"/>
</dbReference>
<dbReference type="SUPFAM" id="SSF144091">
    <property type="entry name" value="Rhomboid-like"/>
    <property type="match status" value="1"/>
</dbReference>
<comment type="function">
    <text evidence="1">May be involved in the degradation process of specific misfolded endoplasmic reticulum (ER) luminal proteins.</text>
</comment>
<dbReference type="Proteomes" id="UP000823749">
    <property type="component" value="Chromosome 3"/>
</dbReference>
<keyword evidence="11" id="KW-1185">Reference proteome</keyword>